<dbReference type="PRINTS" id="PR00119">
    <property type="entry name" value="CATATPASE"/>
</dbReference>
<organism evidence="13 14">
    <name type="scientific">Candidatus Paracaedimonas acanthamoebae</name>
    <dbReference type="NCBI Taxonomy" id="244581"/>
    <lineage>
        <taxon>Bacteria</taxon>
        <taxon>Pseudomonadati</taxon>
        <taxon>Pseudomonadota</taxon>
        <taxon>Alphaproteobacteria</taxon>
        <taxon>Holosporales</taxon>
        <taxon>Caedimonadaceae</taxon>
        <taxon>Candidatus Paracaedimonas</taxon>
    </lineage>
</organism>
<dbReference type="GO" id="GO:0043682">
    <property type="term" value="F:P-type divalent copper transporter activity"/>
    <property type="evidence" value="ECO:0007669"/>
    <property type="project" value="TreeGrafter"/>
</dbReference>
<dbReference type="GO" id="GO:0016887">
    <property type="term" value="F:ATP hydrolysis activity"/>
    <property type="evidence" value="ECO:0007669"/>
    <property type="project" value="InterPro"/>
</dbReference>
<evidence type="ECO:0000259" key="12">
    <source>
        <dbReference type="Pfam" id="PF00122"/>
    </source>
</evidence>
<dbReference type="Pfam" id="PF00122">
    <property type="entry name" value="E1-E2_ATPase"/>
    <property type="match status" value="1"/>
</dbReference>
<dbReference type="InterPro" id="IPR023299">
    <property type="entry name" value="ATPase_P-typ_cyto_dom_N"/>
</dbReference>
<comment type="caution">
    <text evidence="13">The sequence shown here is derived from an EMBL/GenBank/DDBJ whole genome shotgun (WGS) entry which is preliminary data.</text>
</comment>
<dbReference type="NCBIfam" id="TIGR01494">
    <property type="entry name" value="ATPase_P-type"/>
    <property type="match status" value="1"/>
</dbReference>
<evidence type="ECO:0000313" key="13">
    <source>
        <dbReference type="EMBL" id="MBN9413063.1"/>
    </source>
</evidence>
<proteinExistence type="inferred from homology"/>
<evidence type="ECO:0000256" key="4">
    <source>
        <dbReference type="ARBA" id="ARBA00022692"/>
    </source>
</evidence>
<dbReference type="Gene3D" id="3.40.50.1000">
    <property type="entry name" value="HAD superfamily/HAD-like"/>
    <property type="match status" value="1"/>
</dbReference>
<evidence type="ECO:0000256" key="11">
    <source>
        <dbReference type="RuleBase" id="RU362081"/>
    </source>
</evidence>
<dbReference type="Pfam" id="PF00702">
    <property type="entry name" value="Hydrolase"/>
    <property type="match status" value="1"/>
</dbReference>
<evidence type="ECO:0000256" key="2">
    <source>
        <dbReference type="ARBA" id="ARBA00006024"/>
    </source>
</evidence>
<accession>A0A8J7PM80</accession>
<dbReference type="GO" id="GO:0005524">
    <property type="term" value="F:ATP binding"/>
    <property type="evidence" value="ECO:0007669"/>
    <property type="project" value="UniProtKB-UniRule"/>
</dbReference>
<dbReference type="GO" id="GO:0005507">
    <property type="term" value="F:copper ion binding"/>
    <property type="evidence" value="ECO:0007669"/>
    <property type="project" value="TreeGrafter"/>
</dbReference>
<dbReference type="PANTHER" id="PTHR43520:SF8">
    <property type="entry name" value="P-TYPE CU(+) TRANSPORTER"/>
    <property type="match status" value="1"/>
</dbReference>
<feature type="transmembrane region" description="Helical" evidence="11">
    <location>
        <begin position="25"/>
        <end position="44"/>
    </location>
</feature>
<dbReference type="EMBL" id="JAFKGL010000016">
    <property type="protein sequence ID" value="MBN9413063.1"/>
    <property type="molecule type" value="Genomic_DNA"/>
</dbReference>
<feature type="transmembrane region" description="Helical" evidence="11">
    <location>
        <begin position="89"/>
        <end position="115"/>
    </location>
</feature>
<dbReference type="AlphaFoldDB" id="A0A8J7PM80"/>
<dbReference type="PRINTS" id="PR00943">
    <property type="entry name" value="CUATPASE"/>
</dbReference>
<dbReference type="InterPro" id="IPR027256">
    <property type="entry name" value="P-typ_ATPase_IB"/>
</dbReference>
<reference evidence="13" key="1">
    <citation type="submission" date="2021-02" db="EMBL/GenBank/DDBJ databases">
        <title>Thiocyanate and organic carbon inputs drive convergent selection for specific autotrophic Afipia and Thiobacillus strains within complex microbiomes.</title>
        <authorList>
            <person name="Huddy R.J."/>
            <person name="Sachdeva R."/>
            <person name="Kadzinga F."/>
            <person name="Kantor R.S."/>
            <person name="Harrison S.T.L."/>
            <person name="Banfield J.F."/>
        </authorList>
    </citation>
    <scope>NUCLEOTIDE SEQUENCE</scope>
    <source>
        <strain evidence="13">SCN18_10_11_15_R4_P_38_20</strain>
    </source>
</reference>
<keyword evidence="8" id="KW-1278">Translocase</keyword>
<dbReference type="FunFam" id="2.70.150.10:FF:000020">
    <property type="entry name" value="Copper-exporting P-type ATPase A"/>
    <property type="match status" value="1"/>
</dbReference>
<dbReference type="SUPFAM" id="SSF56784">
    <property type="entry name" value="HAD-like"/>
    <property type="match status" value="1"/>
</dbReference>
<keyword evidence="3 11" id="KW-1003">Cell membrane</keyword>
<evidence type="ECO:0000256" key="7">
    <source>
        <dbReference type="ARBA" id="ARBA00022840"/>
    </source>
</evidence>
<dbReference type="SFLD" id="SFLDF00027">
    <property type="entry name" value="p-type_atpase"/>
    <property type="match status" value="1"/>
</dbReference>
<protein>
    <submittedName>
        <fullName evidence="13">Copper-translocating P-type ATPase</fullName>
    </submittedName>
</protein>
<evidence type="ECO:0000256" key="8">
    <source>
        <dbReference type="ARBA" id="ARBA00022967"/>
    </source>
</evidence>
<dbReference type="GO" id="GO:0055070">
    <property type="term" value="P:copper ion homeostasis"/>
    <property type="evidence" value="ECO:0007669"/>
    <property type="project" value="TreeGrafter"/>
</dbReference>
<keyword evidence="10 11" id="KW-0472">Membrane</keyword>
<dbReference type="InterPro" id="IPR036412">
    <property type="entry name" value="HAD-like_sf"/>
</dbReference>
<sequence>MALEPKAISLDEGHNPELEDMQKRFWGAAILSAFVLLLSMGTMVKEDIFNNLSSFFLRWSEFVLSTPVVIWAGGPFFQRAVTSLQNKNLNMFTLLALGIGTAYIYSCVALFWPHLFPSTTIVHGHEVALYFESASLITALALLGQVLELKARQQTTQALKSLLKLMPDTARFVKENGHEHDTQISNIRIGDILRVRPGEKIPLDGVVLEGTSLVDESMVTGEPIPVDKSIGSKVIAGTLNGAGSFLMRVEKEQGETFLAKIVQLVSDAQRTKAPIQRMADLTSSYFVPFVIVAAIITFVAWFNYGPEPRLNFALINAVAVLIIACPCALGLATPMSIMMGTSLGAQKGILIKNAEAIETLEKVDTLIVDKTGTLTLGKPQVVSIFTDNSIKNEELLRYAASLEIASEHPLAQAIVRRAQKLNLPLLKLEGFQTIIGKGARGLIEGKEIMVGNKSFLEENDVNTSSFMSQADNLRRDAQTIIFVALNKELKGIIGIADPLKDSSKEAINHLRDLGIKMYMVTGDHEATAKAVAGQLGIKDVKAGATPVDKLEIIKSLQASGAKVAMAGDGINDAPALAQADVGIAMGTGTDAAIHSAGITLVKGDLRGIIQARRLSSEVIKNIKQNLFLAFIYNILGVPIAAGVLYPFLGHLLSPIVAAAAMSLSSVSVIWNALNLKKVKL</sequence>
<keyword evidence="6 11" id="KW-0547">Nucleotide-binding</keyword>
<dbReference type="SFLD" id="SFLDS00003">
    <property type="entry name" value="Haloacid_Dehalogenase"/>
    <property type="match status" value="1"/>
</dbReference>
<dbReference type="InterPro" id="IPR023298">
    <property type="entry name" value="ATPase_P-typ_TM_dom_sf"/>
</dbReference>
<feature type="domain" description="P-type ATPase A" evidence="12">
    <location>
        <begin position="165"/>
        <end position="265"/>
    </location>
</feature>
<feature type="transmembrane region" description="Helical" evidence="11">
    <location>
        <begin position="56"/>
        <end position="77"/>
    </location>
</feature>
<evidence type="ECO:0000256" key="5">
    <source>
        <dbReference type="ARBA" id="ARBA00022723"/>
    </source>
</evidence>
<dbReference type="Gene3D" id="3.40.1110.10">
    <property type="entry name" value="Calcium-transporting ATPase, cytoplasmic domain N"/>
    <property type="match status" value="1"/>
</dbReference>
<feature type="transmembrane region" description="Helical" evidence="11">
    <location>
        <begin position="285"/>
        <end position="304"/>
    </location>
</feature>
<keyword evidence="4 11" id="KW-0812">Transmembrane</keyword>
<dbReference type="InterPro" id="IPR018303">
    <property type="entry name" value="ATPase_P-typ_P_site"/>
</dbReference>
<keyword evidence="9 11" id="KW-1133">Transmembrane helix</keyword>
<evidence type="ECO:0000256" key="10">
    <source>
        <dbReference type="ARBA" id="ARBA00023136"/>
    </source>
</evidence>
<feature type="transmembrane region" description="Helical" evidence="11">
    <location>
        <begin position="310"/>
        <end position="332"/>
    </location>
</feature>
<evidence type="ECO:0000313" key="14">
    <source>
        <dbReference type="Proteomes" id="UP000664414"/>
    </source>
</evidence>
<comment type="subcellular location">
    <subcellularLocation>
        <location evidence="1">Cell membrane</location>
        <topology evidence="1">Multi-pass membrane protein</topology>
    </subcellularLocation>
</comment>
<keyword evidence="5 11" id="KW-0479">Metal-binding</keyword>
<dbReference type="InterPro" id="IPR008250">
    <property type="entry name" value="ATPase_P-typ_transduc_dom_A_sf"/>
</dbReference>
<dbReference type="GO" id="GO:0005886">
    <property type="term" value="C:plasma membrane"/>
    <property type="evidence" value="ECO:0007669"/>
    <property type="project" value="UniProtKB-SubCell"/>
</dbReference>
<keyword evidence="7 11" id="KW-0067">ATP-binding</keyword>
<feature type="transmembrane region" description="Helical" evidence="11">
    <location>
        <begin position="127"/>
        <end position="147"/>
    </location>
</feature>
<gene>
    <name evidence="13" type="ORF">J0H12_03985</name>
</gene>
<dbReference type="NCBIfam" id="TIGR01511">
    <property type="entry name" value="ATPase-IB1_Cu"/>
    <property type="match status" value="1"/>
</dbReference>
<evidence type="ECO:0000256" key="3">
    <source>
        <dbReference type="ARBA" id="ARBA00022475"/>
    </source>
</evidence>
<evidence type="ECO:0000256" key="9">
    <source>
        <dbReference type="ARBA" id="ARBA00022989"/>
    </source>
</evidence>
<evidence type="ECO:0000256" key="6">
    <source>
        <dbReference type="ARBA" id="ARBA00022741"/>
    </source>
</evidence>
<feature type="transmembrane region" description="Helical" evidence="11">
    <location>
        <begin position="651"/>
        <end position="673"/>
    </location>
</feature>
<dbReference type="InterPro" id="IPR001757">
    <property type="entry name" value="P_typ_ATPase"/>
</dbReference>
<dbReference type="Proteomes" id="UP000664414">
    <property type="component" value="Unassembled WGS sequence"/>
</dbReference>
<dbReference type="NCBIfam" id="TIGR01525">
    <property type="entry name" value="ATPase-IB_hvy"/>
    <property type="match status" value="1"/>
</dbReference>
<dbReference type="PROSITE" id="PS00154">
    <property type="entry name" value="ATPASE_E1_E2"/>
    <property type="match status" value="1"/>
</dbReference>
<dbReference type="PANTHER" id="PTHR43520">
    <property type="entry name" value="ATP7, ISOFORM B"/>
    <property type="match status" value="1"/>
</dbReference>
<dbReference type="InterPro" id="IPR023214">
    <property type="entry name" value="HAD_sf"/>
</dbReference>
<evidence type="ECO:0000256" key="1">
    <source>
        <dbReference type="ARBA" id="ARBA00004651"/>
    </source>
</evidence>
<dbReference type="InterPro" id="IPR059000">
    <property type="entry name" value="ATPase_P-type_domA"/>
</dbReference>
<name>A0A8J7PM80_9PROT</name>
<dbReference type="SFLD" id="SFLDG00002">
    <property type="entry name" value="C1.7:_P-type_atpase_like"/>
    <property type="match status" value="1"/>
</dbReference>
<dbReference type="Gene3D" id="2.70.150.10">
    <property type="entry name" value="Calcium-transporting ATPase, cytoplasmic transduction domain A"/>
    <property type="match status" value="1"/>
</dbReference>
<feature type="transmembrane region" description="Helical" evidence="11">
    <location>
        <begin position="626"/>
        <end position="645"/>
    </location>
</feature>
<dbReference type="GO" id="GO:0060003">
    <property type="term" value="P:copper ion export"/>
    <property type="evidence" value="ECO:0007669"/>
    <property type="project" value="UniProtKB-ARBA"/>
</dbReference>
<dbReference type="SUPFAM" id="SSF81665">
    <property type="entry name" value="Calcium ATPase, transmembrane domain M"/>
    <property type="match status" value="1"/>
</dbReference>
<dbReference type="SUPFAM" id="SSF81653">
    <property type="entry name" value="Calcium ATPase, transduction domain A"/>
    <property type="match status" value="1"/>
</dbReference>
<dbReference type="InterPro" id="IPR044492">
    <property type="entry name" value="P_typ_ATPase_HD_dom"/>
</dbReference>
<comment type="similarity">
    <text evidence="2 11">Belongs to the cation transport ATPase (P-type) (TC 3.A.3) family. Type IB subfamily.</text>
</comment>
<dbReference type="CDD" id="cd02094">
    <property type="entry name" value="P-type_ATPase_Cu-like"/>
    <property type="match status" value="1"/>
</dbReference>